<dbReference type="InterPro" id="IPR001185">
    <property type="entry name" value="MS_channel"/>
</dbReference>
<protein>
    <recommendedName>
        <fullName evidence="9">Large-conductance mechanosensitive channel</fullName>
    </recommendedName>
</protein>
<evidence type="ECO:0000256" key="3">
    <source>
        <dbReference type="ARBA" id="ARBA00022475"/>
    </source>
</evidence>
<keyword evidence="3 9" id="KW-1003">Cell membrane</keyword>
<dbReference type="GO" id="GO:0008381">
    <property type="term" value="F:mechanosensitive monoatomic ion channel activity"/>
    <property type="evidence" value="ECO:0007669"/>
    <property type="project" value="UniProtKB-UniRule"/>
</dbReference>
<dbReference type="InterPro" id="IPR036019">
    <property type="entry name" value="MscL_channel"/>
</dbReference>
<evidence type="ECO:0000256" key="6">
    <source>
        <dbReference type="ARBA" id="ARBA00023065"/>
    </source>
</evidence>
<dbReference type="Pfam" id="PF01741">
    <property type="entry name" value="MscL"/>
    <property type="match status" value="1"/>
</dbReference>
<reference evidence="10" key="1">
    <citation type="journal article" date="2020" name="mSystems">
        <title>Genome- and Community-Level Interaction Insights into Carbon Utilization and Element Cycling Functions of Hydrothermarchaeota in Hydrothermal Sediment.</title>
        <authorList>
            <person name="Zhou Z."/>
            <person name="Liu Y."/>
            <person name="Xu W."/>
            <person name="Pan J."/>
            <person name="Luo Z.H."/>
            <person name="Li M."/>
        </authorList>
    </citation>
    <scope>NUCLEOTIDE SEQUENCE [LARGE SCALE GENOMIC DNA]</scope>
    <source>
        <strain evidence="10">SpSt-767</strain>
    </source>
</reference>
<dbReference type="PRINTS" id="PR01264">
    <property type="entry name" value="MECHCHANNEL"/>
</dbReference>
<accession>A0A7V6A4U4</accession>
<evidence type="ECO:0000256" key="5">
    <source>
        <dbReference type="ARBA" id="ARBA00022989"/>
    </source>
</evidence>
<keyword evidence="7 9" id="KW-0472">Membrane</keyword>
<organism evidence="10">
    <name type="scientific">Desulfobacca acetoxidans</name>
    <dbReference type="NCBI Taxonomy" id="60893"/>
    <lineage>
        <taxon>Bacteria</taxon>
        <taxon>Pseudomonadati</taxon>
        <taxon>Thermodesulfobacteriota</taxon>
        <taxon>Desulfobaccia</taxon>
        <taxon>Desulfobaccales</taxon>
        <taxon>Desulfobaccaceae</taxon>
        <taxon>Desulfobacca</taxon>
    </lineage>
</organism>
<evidence type="ECO:0000313" key="10">
    <source>
        <dbReference type="EMBL" id="HHS30200.1"/>
    </source>
</evidence>
<keyword evidence="5 9" id="KW-1133">Transmembrane helix</keyword>
<sequence length="154" mass="16193">MFKEVKEFAMRGNVADMAVGIVIGIAFGAVIKSFVDDILMPPIGLLLGHVDFAKIFFVLKEGSKTAGPYASLAAARAAGAVTINLGSFINTIISFIIIAFSVFLVIKGMNALPRHEEAAPATRECPFCHSAIPIQASRCPHCTSQLAAAADTAV</sequence>
<dbReference type="SUPFAM" id="SSF81330">
    <property type="entry name" value="Gated mechanosensitive channel"/>
    <property type="match status" value="1"/>
</dbReference>
<dbReference type="PANTHER" id="PTHR30266:SF2">
    <property type="entry name" value="LARGE-CONDUCTANCE MECHANOSENSITIVE CHANNEL"/>
    <property type="match status" value="1"/>
</dbReference>
<name>A0A7V6A4U4_9BACT</name>
<evidence type="ECO:0000256" key="4">
    <source>
        <dbReference type="ARBA" id="ARBA00022692"/>
    </source>
</evidence>
<keyword evidence="8 9" id="KW-0407">Ion channel</keyword>
<dbReference type="EMBL" id="DTGR01000172">
    <property type="protein sequence ID" value="HHS30200.1"/>
    <property type="molecule type" value="Genomic_DNA"/>
</dbReference>
<evidence type="ECO:0000256" key="2">
    <source>
        <dbReference type="ARBA" id="ARBA00022448"/>
    </source>
</evidence>
<dbReference type="GO" id="GO:0005886">
    <property type="term" value="C:plasma membrane"/>
    <property type="evidence" value="ECO:0007669"/>
    <property type="project" value="UniProtKB-SubCell"/>
</dbReference>
<comment type="subcellular location">
    <subcellularLocation>
        <location evidence="9">Cell membrane</location>
        <topology evidence="9">Multi-pass membrane protein</topology>
    </subcellularLocation>
    <subcellularLocation>
        <location evidence="1">Membrane</location>
        <topology evidence="1">Multi-pass membrane protein</topology>
    </subcellularLocation>
</comment>
<comment type="caution">
    <text evidence="10">The sequence shown here is derived from an EMBL/GenBank/DDBJ whole genome shotgun (WGS) entry which is preliminary data.</text>
</comment>
<gene>
    <name evidence="9 10" type="primary">mscL</name>
    <name evidence="10" type="ORF">ENV52_10935</name>
</gene>
<dbReference type="InterPro" id="IPR037673">
    <property type="entry name" value="MSC/AndL"/>
</dbReference>
<keyword evidence="6 9" id="KW-0406">Ion transport</keyword>
<comment type="subunit">
    <text evidence="9">Homopentamer.</text>
</comment>
<dbReference type="AlphaFoldDB" id="A0A7V6A4U4"/>
<dbReference type="HAMAP" id="MF_00115">
    <property type="entry name" value="MscL"/>
    <property type="match status" value="1"/>
</dbReference>
<evidence type="ECO:0000256" key="9">
    <source>
        <dbReference type="HAMAP-Rule" id="MF_00115"/>
    </source>
</evidence>
<feature type="transmembrane region" description="Helical" evidence="9">
    <location>
        <begin position="12"/>
        <end position="31"/>
    </location>
</feature>
<evidence type="ECO:0000256" key="1">
    <source>
        <dbReference type="ARBA" id="ARBA00004141"/>
    </source>
</evidence>
<feature type="transmembrane region" description="Helical" evidence="9">
    <location>
        <begin position="88"/>
        <end position="106"/>
    </location>
</feature>
<keyword evidence="4 9" id="KW-0812">Transmembrane</keyword>
<comment type="function">
    <text evidence="9">Channel that opens in response to stretch forces in the membrane lipid bilayer. May participate in the regulation of osmotic pressure changes within the cell.</text>
</comment>
<proteinExistence type="inferred from homology"/>
<dbReference type="NCBIfam" id="TIGR00220">
    <property type="entry name" value="mscL"/>
    <property type="match status" value="1"/>
</dbReference>
<dbReference type="Gene3D" id="1.10.1200.120">
    <property type="entry name" value="Large-conductance mechanosensitive channel, MscL, domain 1"/>
    <property type="match status" value="1"/>
</dbReference>
<evidence type="ECO:0000256" key="7">
    <source>
        <dbReference type="ARBA" id="ARBA00023136"/>
    </source>
</evidence>
<evidence type="ECO:0000256" key="8">
    <source>
        <dbReference type="ARBA" id="ARBA00023303"/>
    </source>
</evidence>
<keyword evidence="2 9" id="KW-0813">Transport</keyword>
<dbReference type="PANTHER" id="PTHR30266">
    <property type="entry name" value="MECHANOSENSITIVE CHANNEL MSCL"/>
    <property type="match status" value="1"/>
</dbReference>
<comment type="similarity">
    <text evidence="9">Belongs to the MscL family.</text>
</comment>